<dbReference type="Gene3D" id="2.50.20.10">
    <property type="entry name" value="Lipoprotein localisation LolA/LolB/LppX"/>
    <property type="match status" value="1"/>
</dbReference>
<proteinExistence type="predicted"/>
<reference evidence="4 5" key="1">
    <citation type="submission" date="2017-05" db="EMBL/GenBank/DDBJ databases">
        <authorList>
            <person name="Song R."/>
            <person name="Chenine A.L."/>
            <person name="Ruprecht R.M."/>
        </authorList>
    </citation>
    <scope>NUCLEOTIDE SEQUENCE [LARGE SCALE GENOMIC DNA]</scope>
    <source>
        <strain evidence="4 5">CECT 7927</strain>
    </source>
</reference>
<evidence type="ECO:0000256" key="1">
    <source>
        <dbReference type="SAM" id="SignalP"/>
    </source>
</evidence>
<organism evidence="4 5">
    <name type="scientific">Vibrio mangrovi</name>
    <dbReference type="NCBI Taxonomy" id="474394"/>
    <lineage>
        <taxon>Bacteria</taxon>
        <taxon>Pseudomonadati</taxon>
        <taxon>Pseudomonadota</taxon>
        <taxon>Gammaproteobacteria</taxon>
        <taxon>Vibrionales</taxon>
        <taxon>Vibrionaceae</taxon>
        <taxon>Vibrio</taxon>
    </lineage>
</organism>
<keyword evidence="1" id="KW-0732">Signal</keyword>
<evidence type="ECO:0000313" key="6">
    <source>
        <dbReference type="Proteomes" id="UP001283366"/>
    </source>
</evidence>
<dbReference type="RefSeq" id="WP_087478968.1">
    <property type="nucleotide sequence ID" value="NZ_AP024883.1"/>
</dbReference>
<dbReference type="EMBL" id="FXXI01000001">
    <property type="protein sequence ID" value="SMR98879.1"/>
    <property type="molecule type" value="Genomic_DNA"/>
</dbReference>
<dbReference type="CDD" id="cd16329">
    <property type="entry name" value="LolA_like"/>
    <property type="match status" value="1"/>
</dbReference>
<dbReference type="EMBL" id="JAWRCO010000001">
    <property type="protein sequence ID" value="MDW6004322.1"/>
    <property type="molecule type" value="Genomic_DNA"/>
</dbReference>
<evidence type="ECO:0000259" key="2">
    <source>
        <dbReference type="Pfam" id="PF17131"/>
    </source>
</evidence>
<keyword evidence="3" id="KW-0449">Lipoprotein</keyword>
<evidence type="ECO:0000313" key="3">
    <source>
        <dbReference type="EMBL" id="MDW6004322.1"/>
    </source>
</evidence>
<feature type="signal peptide" evidence="1">
    <location>
        <begin position="1"/>
        <end position="31"/>
    </location>
</feature>
<dbReference type="AlphaFoldDB" id="A0A1Y6IMJ1"/>
<accession>A0A1Y6IMJ1</accession>
<gene>
    <name evidence="3" type="ORF">SBX37_15810</name>
    <name evidence="4" type="ORF">VIM7927_00092</name>
</gene>
<dbReference type="InterPro" id="IPR033399">
    <property type="entry name" value="TP_0789-like"/>
</dbReference>
<sequence>MNDSIRKFNPGKTFCSCLILLSSMSSFYTLAAEIDPTALLHASFDNWRGKSSETVIQMTVHRPDWERSLTMKTWTVGNEKTLARFTAPVKDAGNATLKLDKKTFIYNPKLNQIIKLPASMLSQSWMGSDFSYNDLAKADDILTQYTHKTLSAETQGQHRIYKIEAQPKPGAPVVWGKLEVKIREDGILMGETYFDQDMQPVREMRTELVSQVGDRPYPTVTVMYPKDKPDHWTRIKTTEAQFNMEIPGYIFTRSNLQNPRER</sequence>
<dbReference type="Proteomes" id="UP001283366">
    <property type="component" value="Unassembled WGS sequence"/>
</dbReference>
<feature type="chain" id="PRO_5012689766" evidence="1">
    <location>
        <begin position="32"/>
        <end position="262"/>
    </location>
</feature>
<evidence type="ECO:0000313" key="4">
    <source>
        <dbReference type="EMBL" id="SMR98879.1"/>
    </source>
</evidence>
<name>A0A1Y6IMJ1_9VIBR</name>
<protein>
    <submittedName>
        <fullName evidence="3">Outer membrane lipoprotein-sorting protein</fullName>
    </submittedName>
</protein>
<keyword evidence="6" id="KW-1185">Reference proteome</keyword>
<evidence type="ECO:0000313" key="5">
    <source>
        <dbReference type="Proteomes" id="UP000196125"/>
    </source>
</evidence>
<feature type="domain" description="Uncharacterized protein TP-0789" evidence="2">
    <location>
        <begin position="77"/>
        <end position="257"/>
    </location>
</feature>
<dbReference type="Pfam" id="PF17131">
    <property type="entry name" value="LolA_like"/>
    <property type="match status" value="1"/>
</dbReference>
<dbReference type="OrthoDB" id="9803781at2"/>
<dbReference type="Proteomes" id="UP000196125">
    <property type="component" value="Unassembled WGS sequence"/>
</dbReference>
<reference evidence="3 6" key="2">
    <citation type="submission" date="2023-11" db="EMBL/GenBank/DDBJ databases">
        <title>Plant-associative lifestyle of Vibrio porteresiae and its evolutionary dynamics.</title>
        <authorList>
            <person name="Rameshkumar N."/>
            <person name="Kirti K."/>
        </authorList>
    </citation>
    <scope>NUCLEOTIDE SEQUENCE [LARGE SCALE GENOMIC DNA]</scope>
    <source>
        <strain evidence="3 6">MSSRF38</strain>
    </source>
</reference>